<dbReference type="Proteomes" id="UP000199032">
    <property type="component" value="Unassembled WGS sequence"/>
</dbReference>
<keyword evidence="2" id="KW-1185">Reference proteome</keyword>
<reference evidence="1 2" key="1">
    <citation type="submission" date="2015-10" db="EMBL/GenBank/DDBJ databases">
        <authorList>
            <person name="Gilbert D.G."/>
        </authorList>
    </citation>
    <scope>NUCLEOTIDE SEQUENCE [LARGE SCALE GENOMIC DNA]</scope>
    <source>
        <strain evidence="1">COMA1</strain>
    </source>
</reference>
<name>A0A0S4LLU1_9BACT</name>
<sequence>MGFQATYFKIFDARYTRKDKSSDLLQTAGEYYTTWVLLCLRLKTSPSNCLGVTA</sequence>
<gene>
    <name evidence="1" type="ORF">COMA1_30308</name>
</gene>
<dbReference type="AlphaFoldDB" id="A0A0S4LLU1"/>
<proteinExistence type="predicted"/>
<organism evidence="1 2">
    <name type="scientific">Candidatus Nitrospira nitrosa</name>
    <dbReference type="NCBI Taxonomy" id="1742972"/>
    <lineage>
        <taxon>Bacteria</taxon>
        <taxon>Pseudomonadati</taxon>
        <taxon>Nitrospirota</taxon>
        <taxon>Nitrospiria</taxon>
        <taxon>Nitrospirales</taxon>
        <taxon>Nitrospiraceae</taxon>
        <taxon>Nitrospira</taxon>
    </lineage>
</organism>
<protein>
    <submittedName>
        <fullName evidence="1">Uncharacterized protein</fullName>
    </submittedName>
</protein>
<accession>A0A0S4LLU1</accession>
<evidence type="ECO:0000313" key="2">
    <source>
        <dbReference type="Proteomes" id="UP000199032"/>
    </source>
</evidence>
<dbReference type="EMBL" id="CZQA01000009">
    <property type="protein sequence ID" value="CUS36907.1"/>
    <property type="molecule type" value="Genomic_DNA"/>
</dbReference>
<evidence type="ECO:0000313" key="1">
    <source>
        <dbReference type="EMBL" id="CUS36907.1"/>
    </source>
</evidence>